<organism evidence="2 4">
    <name type="scientific">Morella rubra</name>
    <name type="common">Chinese bayberry</name>
    <dbReference type="NCBI Taxonomy" id="262757"/>
    <lineage>
        <taxon>Eukaryota</taxon>
        <taxon>Viridiplantae</taxon>
        <taxon>Streptophyta</taxon>
        <taxon>Embryophyta</taxon>
        <taxon>Tracheophyta</taxon>
        <taxon>Spermatophyta</taxon>
        <taxon>Magnoliopsida</taxon>
        <taxon>eudicotyledons</taxon>
        <taxon>Gunneridae</taxon>
        <taxon>Pentapetalae</taxon>
        <taxon>rosids</taxon>
        <taxon>fabids</taxon>
        <taxon>Fagales</taxon>
        <taxon>Myricaceae</taxon>
        <taxon>Morella</taxon>
    </lineage>
</organism>
<feature type="compositionally biased region" description="Basic and acidic residues" evidence="1">
    <location>
        <begin position="195"/>
        <end position="204"/>
    </location>
</feature>
<feature type="region of interest" description="Disordered" evidence="1">
    <location>
        <begin position="1"/>
        <end position="340"/>
    </location>
</feature>
<dbReference type="OrthoDB" id="1927466at2759"/>
<proteinExistence type="predicted"/>
<feature type="compositionally biased region" description="Low complexity" evidence="1">
    <location>
        <begin position="384"/>
        <end position="393"/>
    </location>
</feature>
<feature type="compositionally biased region" description="Low complexity" evidence="1">
    <location>
        <begin position="280"/>
        <end position="294"/>
    </location>
</feature>
<name>A0A6A1VIZ7_9ROSI</name>
<feature type="compositionally biased region" description="Basic residues" evidence="1">
    <location>
        <begin position="1"/>
        <end position="10"/>
    </location>
</feature>
<feature type="compositionally biased region" description="Basic and acidic residues" evidence="1">
    <location>
        <begin position="54"/>
        <end position="106"/>
    </location>
</feature>
<reference evidence="2" key="1">
    <citation type="submission" date="2018-07" db="EMBL/GenBank/DDBJ databases">
        <authorList>
            <person name="Gao Z.-S."/>
            <person name="Jia H.-M."/>
            <person name="Jia H.-J."/>
            <person name="Cai Q.-L."/>
            <person name="Wang Y."/>
            <person name="Zhao H.-B."/>
        </authorList>
    </citation>
    <scope>NUCLEOTIDE SEQUENCE</scope>
    <source>
        <tissue evidence="2">Leaves</tissue>
    </source>
</reference>
<feature type="compositionally biased region" description="Polar residues" evidence="1">
    <location>
        <begin position="685"/>
        <end position="720"/>
    </location>
</feature>
<dbReference type="EMBL" id="RXIC02000024">
    <property type="protein sequence ID" value="KAB1211122.1"/>
    <property type="molecule type" value="Genomic_DNA"/>
</dbReference>
<dbReference type="PANTHER" id="PTHR34367">
    <property type="entry name" value="OS02G0734667 PROTEIN"/>
    <property type="match status" value="1"/>
</dbReference>
<dbReference type="Proteomes" id="UP000516437">
    <property type="component" value="Chromosome 6"/>
</dbReference>
<sequence length="779" mass="84019">MGACFSKKRGSSSSSPPSAAAVSSVAVASPNDSYVRNKTRGNNNNIHKVQVESAESKLKLKKENTVRGTQEDQKVEGDEGGLVKKEIFVIKHRKSHDDRERGKDSRSPPSRQDTPLSPHGLSSTTTTTSSNEDAAESLGNKVTAGGVGVRTSSCTKEEVDAILIQCGRLSRSSSGKAASSSASCERNRKYSGSKRSYDFDRLENEVVAVDDEQKKVDGIENNALCGEDEERHHRQRHRQSPRPSSSQGRRRTPSRERDQQQRSSSRERRVSRSPGRRSSETATPASTTTGNATAITSGARNGNKPGKMVSVPATVSSLVMDKSNNGGGGGGGGESATATNVKRISVKRNAANDAVIAGSRSAASPRSRSPARATANAKISSDNQQQQPSLSRSSSRKAEHSPYRRNPLSEIDPNTLAYPQTVTNSSSKVQNRNKNETEGEGIVLEDSTNVLYEKPNAEKINSSNNRAVIQGGNYKTSGRGTLDNHVVTVNCIPKEQRQLIVEEAKEQSSMTGHVTVKTVVGSIAESQNPQTLTRSRSSRRSRDLDLNPEILLNPPNPSYTTLLLEDIHNFHQKNINPTSISLPPCVTKACSILEAVADLNSTTSSNLSCAFSEDRKTPLAHQSNRNAYNFSLGATLVGKAVSESKDPFIESEVAVTDDVMEPSFHKYVTVRRGGALGGDTEDQESSGSNSFVGSGQQHLGFSSSSWEPNSADSTDSWTSRLHTKEEDRRRPLGSEGNAVSETGGNADEARKRLRAKKRDCDHQHSGIGRGRLGVTRSLQ</sequence>
<feature type="compositionally biased region" description="Polar residues" evidence="1">
    <location>
        <begin position="31"/>
        <end position="47"/>
    </location>
</feature>
<evidence type="ECO:0000313" key="2">
    <source>
        <dbReference type="EMBL" id="KAB1211030.1"/>
    </source>
</evidence>
<reference evidence="2" key="3">
    <citation type="submission" date="2019-09" db="EMBL/GenBank/DDBJ databases">
        <authorList>
            <person name="Gao Z."/>
        </authorList>
    </citation>
    <scope>NUCLEOTIDE SEQUENCE</scope>
    <source>
        <tissue evidence="2">Leaves</tissue>
    </source>
</reference>
<evidence type="ECO:0000256" key="1">
    <source>
        <dbReference type="SAM" id="MobiDB-lite"/>
    </source>
</evidence>
<accession>A0A6A1VIZ7</accession>
<feature type="compositionally biased region" description="Low complexity" evidence="1">
    <location>
        <begin position="359"/>
        <end position="373"/>
    </location>
</feature>
<feature type="compositionally biased region" description="Basic and acidic residues" evidence="1">
    <location>
        <begin position="253"/>
        <end position="270"/>
    </location>
</feature>
<gene>
    <name evidence="3" type="ORF">CJ030_MR6G018108</name>
    <name evidence="2" type="ORF">CJ030_MR6G019579</name>
</gene>
<comment type="caution">
    <text evidence="2">The sequence shown here is derived from an EMBL/GenBank/DDBJ whole genome shotgun (WGS) entry which is preliminary data.</text>
</comment>
<reference evidence="2 4" key="2">
    <citation type="journal article" date="2019" name="Plant Biotechnol. J.">
        <title>The red bayberry genome and genetic basis of sex determination.</title>
        <authorList>
            <person name="Jia H.M."/>
            <person name="Jia H.J."/>
            <person name="Cai Q.L."/>
            <person name="Wang Y."/>
            <person name="Zhao H.B."/>
            <person name="Yang W.F."/>
            <person name="Wang G.Y."/>
            <person name="Li Y.H."/>
            <person name="Zhan D.L."/>
            <person name="Shen Y.T."/>
            <person name="Niu Q.F."/>
            <person name="Chang L."/>
            <person name="Qiu J."/>
            <person name="Zhao L."/>
            <person name="Xie H.B."/>
            <person name="Fu W.Y."/>
            <person name="Jin J."/>
            <person name="Li X.W."/>
            <person name="Jiao Y."/>
            <person name="Zhou C.C."/>
            <person name="Tu T."/>
            <person name="Chai C.Y."/>
            <person name="Gao J.L."/>
            <person name="Fan L.J."/>
            <person name="van de Weg E."/>
            <person name="Wang J.Y."/>
            <person name="Gao Z.S."/>
        </authorList>
    </citation>
    <scope>NUCLEOTIDE SEQUENCE [LARGE SCALE GENOMIC DNA]</scope>
    <source>
        <tissue evidence="2">Leaves</tissue>
    </source>
</reference>
<dbReference type="PANTHER" id="PTHR34367:SF1">
    <property type="entry name" value="OS04G0528600 PROTEIN"/>
    <property type="match status" value="1"/>
</dbReference>
<dbReference type="InterPro" id="IPR040412">
    <property type="entry name" value="At1g65710-like"/>
</dbReference>
<keyword evidence="4" id="KW-1185">Reference proteome</keyword>
<feature type="compositionally biased region" description="Polar residues" evidence="1">
    <location>
        <begin position="417"/>
        <end position="432"/>
    </location>
</feature>
<feature type="compositionally biased region" description="Low complexity" evidence="1">
    <location>
        <begin position="11"/>
        <end position="30"/>
    </location>
</feature>
<protein>
    <submittedName>
        <fullName evidence="2">Uncharacterized protein</fullName>
    </submittedName>
</protein>
<feature type="compositionally biased region" description="Low complexity" evidence="1">
    <location>
        <begin position="170"/>
        <end position="183"/>
    </location>
</feature>
<feature type="compositionally biased region" description="Gly residues" evidence="1">
    <location>
        <begin position="325"/>
        <end position="334"/>
    </location>
</feature>
<feature type="region of interest" description="Disordered" evidence="1">
    <location>
        <begin position="675"/>
        <end position="779"/>
    </location>
</feature>
<evidence type="ECO:0000313" key="4">
    <source>
        <dbReference type="Proteomes" id="UP000516437"/>
    </source>
</evidence>
<dbReference type="EMBL" id="RXIC02000024">
    <property type="protein sequence ID" value="KAB1211030.1"/>
    <property type="molecule type" value="Genomic_DNA"/>
</dbReference>
<feature type="compositionally biased region" description="Basic and acidic residues" evidence="1">
    <location>
        <begin position="722"/>
        <end position="732"/>
    </location>
</feature>
<feature type="region of interest" description="Disordered" evidence="1">
    <location>
        <begin position="525"/>
        <end position="551"/>
    </location>
</feature>
<dbReference type="AlphaFoldDB" id="A0A6A1VIZ7"/>
<feature type="region of interest" description="Disordered" evidence="1">
    <location>
        <begin position="356"/>
        <end position="441"/>
    </location>
</feature>
<evidence type="ECO:0000313" key="3">
    <source>
        <dbReference type="EMBL" id="KAB1211122.1"/>
    </source>
</evidence>